<dbReference type="GO" id="GO:0050660">
    <property type="term" value="F:flavin adenine dinucleotide binding"/>
    <property type="evidence" value="ECO:0007669"/>
    <property type="project" value="InterPro"/>
</dbReference>
<dbReference type="FunFam" id="3.10.580.10:FF:000002">
    <property type="entry name" value="Magnesium/cobalt efflux protein CorC"/>
    <property type="match status" value="1"/>
</dbReference>
<dbReference type="PANTHER" id="PTHR22777">
    <property type="entry name" value="HEMOLYSIN-RELATED"/>
    <property type="match status" value="1"/>
</dbReference>
<dbReference type="Gene3D" id="3.10.580.10">
    <property type="entry name" value="CBS-domain"/>
    <property type="match status" value="1"/>
</dbReference>
<dbReference type="Pfam" id="PF00571">
    <property type="entry name" value="CBS"/>
    <property type="match status" value="2"/>
</dbReference>
<gene>
    <name evidence="7" type="ORF">IZ6_00250</name>
</gene>
<dbReference type="InterPro" id="IPR036318">
    <property type="entry name" value="FAD-bd_PCMH-like_sf"/>
</dbReference>
<evidence type="ECO:0000313" key="7">
    <source>
        <dbReference type="EMBL" id="BCJ89290.1"/>
    </source>
</evidence>
<dbReference type="KEGG" id="tso:IZ6_00250"/>
<evidence type="ECO:0000256" key="5">
    <source>
        <dbReference type="SAM" id="MobiDB-lite"/>
    </source>
</evidence>
<keyword evidence="3 4" id="KW-0129">CBS domain</keyword>
<dbReference type="AlphaFoldDB" id="A0A6S6QQX4"/>
<dbReference type="PROSITE" id="PS51371">
    <property type="entry name" value="CBS"/>
    <property type="match status" value="2"/>
</dbReference>
<feature type="region of interest" description="Disordered" evidence="5">
    <location>
        <begin position="277"/>
        <end position="306"/>
    </location>
</feature>
<dbReference type="CDD" id="cd04590">
    <property type="entry name" value="CBS_pair_CorC_HlyC_assoc"/>
    <property type="match status" value="1"/>
</dbReference>
<accession>A0A6S6QQX4</accession>
<name>A0A6S6QQX4_9HYPH</name>
<dbReference type="InterPro" id="IPR046342">
    <property type="entry name" value="CBS_dom_sf"/>
</dbReference>
<keyword evidence="2" id="KW-0677">Repeat</keyword>
<evidence type="ECO:0000256" key="1">
    <source>
        <dbReference type="ARBA" id="ARBA00006446"/>
    </source>
</evidence>
<dbReference type="SUPFAM" id="SSF56176">
    <property type="entry name" value="FAD-binding/transporter-associated domain-like"/>
    <property type="match status" value="1"/>
</dbReference>
<feature type="domain" description="CBS" evidence="6">
    <location>
        <begin position="134"/>
        <end position="194"/>
    </location>
</feature>
<dbReference type="SMART" id="SM00116">
    <property type="entry name" value="CBS"/>
    <property type="match status" value="2"/>
</dbReference>
<dbReference type="Pfam" id="PF03471">
    <property type="entry name" value="CorC_HlyC"/>
    <property type="match status" value="1"/>
</dbReference>
<evidence type="ECO:0000313" key="8">
    <source>
        <dbReference type="Proteomes" id="UP000515317"/>
    </source>
</evidence>
<sequence>MLGLKQAPTLRDEIEDALAEDAGEDAPDFSPEERAMLKNILGLREQHVSDAMVQRPDIVAVAGETSLDELLIKFEEAGHSRLPVYGETIDDLKGMVHIKDVLSYLTKRSRTRSKAKRLDLGKPDLDVSIIDADLVRETLYVPPSMPASDLLAKMQANHIHMALVIDEHGGTDGLVTIENLVEMVVGDIEDEHDEAEGPMIRRGRDNTLIAQGRAPVEDLVAKLPDIDLSDLADEVDTIGGLLVMLAGRVPVRGEILAGPGDLDFEVLDADPRRVKRVRIRRRPEAASEPAPSKAGATSSPSETEAG</sequence>
<protein>
    <recommendedName>
        <fullName evidence="6">CBS domain-containing protein</fullName>
    </recommendedName>
</protein>
<proteinExistence type="inferred from homology"/>
<dbReference type="SUPFAM" id="SSF54631">
    <property type="entry name" value="CBS-domain pair"/>
    <property type="match status" value="1"/>
</dbReference>
<dbReference type="GO" id="GO:0005886">
    <property type="term" value="C:plasma membrane"/>
    <property type="evidence" value="ECO:0007669"/>
    <property type="project" value="TreeGrafter"/>
</dbReference>
<organism evidence="7 8">
    <name type="scientific">Terrihabitans soli</name>
    <dbReference type="NCBI Taxonomy" id="708113"/>
    <lineage>
        <taxon>Bacteria</taxon>
        <taxon>Pseudomonadati</taxon>
        <taxon>Pseudomonadota</taxon>
        <taxon>Alphaproteobacteria</taxon>
        <taxon>Hyphomicrobiales</taxon>
        <taxon>Terrihabitans</taxon>
    </lineage>
</organism>
<dbReference type="SMART" id="SM01091">
    <property type="entry name" value="CorC_HlyC"/>
    <property type="match status" value="1"/>
</dbReference>
<dbReference type="EMBL" id="AP023361">
    <property type="protein sequence ID" value="BCJ89290.1"/>
    <property type="molecule type" value="Genomic_DNA"/>
</dbReference>
<keyword evidence="8" id="KW-1185">Reference proteome</keyword>
<feature type="compositionally biased region" description="Polar residues" evidence="5">
    <location>
        <begin position="295"/>
        <end position="306"/>
    </location>
</feature>
<dbReference type="InterPro" id="IPR000644">
    <property type="entry name" value="CBS_dom"/>
</dbReference>
<feature type="domain" description="CBS" evidence="6">
    <location>
        <begin position="52"/>
        <end position="112"/>
    </location>
</feature>
<reference evidence="7 8" key="1">
    <citation type="submission" date="2020-08" db="EMBL/GenBank/DDBJ databases">
        <title>Genome sequence of Rhizobiales bacterium strain IZ6.</title>
        <authorList>
            <person name="Nakai R."/>
            <person name="Naganuma T."/>
        </authorList>
    </citation>
    <scope>NUCLEOTIDE SEQUENCE [LARGE SCALE GENOMIC DNA]</scope>
    <source>
        <strain evidence="7 8">IZ6</strain>
    </source>
</reference>
<comment type="similarity">
    <text evidence="1">Belongs to the UPF0053 family. Hemolysin C subfamily.</text>
</comment>
<evidence type="ECO:0000256" key="4">
    <source>
        <dbReference type="PROSITE-ProRule" id="PRU00703"/>
    </source>
</evidence>
<dbReference type="Proteomes" id="UP000515317">
    <property type="component" value="Chromosome"/>
</dbReference>
<evidence type="ECO:0000256" key="2">
    <source>
        <dbReference type="ARBA" id="ARBA00022737"/>
    </source>
</evidence>
<dbReference type="InterPro" id="IPR005170">
    <property type="entry name" value="Transptr-assoc_dom"/>
</dbReference>
<dbReference type="PANTHER" id="PTHR22777:SF27">
    <property type="entry name" value="MAGNESIUM AND COBALT EFFLUX PROTEIN CORC"/>
    <property type="match status" value="1"/>
</dbReference>
<dbReference type="InterPro" id="IPR044751">
    <property type="entry name" value="Ion_transp-like_CBS"/>
</dbReference>
<evidence type="ECO:0000259" key="6">
    <source>
        <dbReference type="PROSITE" id="PS51371"/>
    </source>
</evidence>
<dbReference type="Gene3D" id="3.30.465.10">
    <property type="match status" value="1"/>
</dbReference>
<evidence type="ECO:0000256" key="3">
    <source>
        <dbReference type="ARBA" id="ARBA00023122"/>
    </source>
</evidence>
<dbReference type="InterPro" id="IPR016169">
    <property type="entry name" value="FAD-bd_PCMH_sub2"/>
</dbReference>